<reference evidence="2" key="1">
    <citation type="submission" date="2020-05" db="UniProtKB">
        <authorList>
            <consortium name="EnsemblMetazoa"/>
        </authorList>
    </citation>
    <scope>IDENTIFICATION</scope>
    <source>
        <strain evidence="2">TTRI</strain>
    </source>
</reference>
<protein>
    <submittedName>
        <fullName evidence="2">Uncharacterized protein</fullName>
    </submittedName>
</protein>
<dbReference type="Proteomes" id="UP000078200">
    <property type="component" value="Unassembled WGS sequence"/>
</dbReference>
<name>A0A1A9UIV8_GLOAU</name>
<keyword evidence="1" id="KW-0732">Signal</keyword>
<dbReference type="AlphaFoldDB" id="A0A1A9UIV8"/>
<dbReference type="VEuPathDB" id="VectorBase:GAUT006363"/>
<evidence type="ECO:0000313" key="3">
    <source>
        <dbReference type="Proteomes" id="UP000078200"/>
    </source>
</evidence>
<feature type="signal peptide" evidence="1">
    <location>
        <begin position="1"/>
        <end position="20"/>
    </location>
</feature>
<proteinExistence type="predicted"/>
<organism evidence="2 3">
    <name type="scientific">Glossina austeni</name>
    <name type="common">Savannah tsetse fly</name>
    <dbReference type="NCBI Taxonomy" id="7395"/>
    <lineage>
        <taxon>Eukaryota</taxon>
        <taxon>Metazoa</taxon>
        <taxon>Ecdysozoa</taxon>
        <taxon>Arthropoda</taxon>
        <taxon>Hexapoda</taxon>
        <taxon>Insecta</taxon>
        <taxon>Pterygota</taxon>
        <taxon>Neoptera</taxon>
        <taxon>Endopterygota</taxon>
        <taxon>Diptera</taxon>
        <taxon>Brachycera</taxon>
        <taxon>Muscomorpha</taxon>
        <taxon>Hippoboscoidea</taxon>
        <taxon>Glossinidae</taxon>
        <taxon>Glossina</taxon>
    </lineage>
</organism>
<accession>A0A1A9UIV8</accession>
<evidence type="ECO:0000313" key="2">
    <source>
        <dbReference type="EnsemblMetazoa" id="GAUT006363-PA"/>
    </source>
</evidence>
<feature type="chain" id="PRO_5008398545" evidence="1">
    <location>
        <begin position="21"/>
        <end position="103"/>
    </location>
</feature>
<dbReference type="EnsemblMetazoa" id="GAUT006363-RA">
    <property type="protein sequence ID" value="GAUT006363-PA"/>
    <property type="gene ID" value="GAUT006363"/>
</dbReference>
<evidence type="ECO:0000256" key="1">
    <source>
        <dbReference type="SAM" id="SignalP"/>
    </source>
</evidence>
<keyword evidence="3" id="KW-1185">Reference proteome</keyword>
<sequence>MSLVGSLELRLWGMLSLSSAASPKGSNILENISLKLFKICMPVFVKCGSKNWAIASKSMVGITEAEDAPCSPVEFVALAYPYIVLLQMMYFVGYDIDFNEKNE</sequence>